<accession>A0A4Y9YA32</accession>
<proteinExistence type="predicted"/>
<evidence type="ECO:0000313" key="1">
    <source>
        <dbReference type="EMBL" id="TFY58427.1"/>
    </source>
</evidence>
<comment type="caution">
    <text evidence="1">The sequence shown here is derived from an EMBL/GenBank/DDBJ whole genome shotgun (WGS) entry which is preliminary data.</text>
</comment>
<gene>
    <name evidence="1" type="ORF">EVJ58_g6421</name>
</gene>
<organism evidence="1 2">
    <name type="scientific">Rhodofomes roseus</name>
    <dbReference type="NCBI Taxonomy" id="34475"/>
    <lineage>
        <taxon>Eukaryota</taxon>
        <taxon>Fungi</taxon>
        <taxon>Dikarya</taxon>
        <taxon>Basidiomycota</taxon>
        <taxon>Agaricomycotina</taxon>
        <taxon>Agaricomycetes</taxon>
        <taxon>Polyporales</taxon>
        <taxon>Rhodofomes</taxon>
    </lineage>
</organism>
<sequence>MGLYVTIKHDNLNVRNFDVHKYGHKHLVKARREQQNKSQLEVELRWRNQYLWNFKA</sequence>
<protein>
    <submittedName>
        <fullName evidence="1">Uncharacterized protein</fullName>
    </submittedName>
</protein>
<dbReference type="Proteomes" id="UP000298390">
    <property type="component" value="Unassembled WGS sequence"/>
</dbReference>
<dbReference type="EMBL" id="SEKV01000361">
    <property type="protein sequence ID" value="TFY58427.1"/>
    <property type="molecule type" value="Genomic_DNA"/>
</dbReference>
<name>A0A4Y9YA32_9APHY</name>
<dbReference type="AlphaFoldDB" id="A0A4Y9YA32"/>
<reference evidence="1 2" key="1">
    <citation type="submission" date="2019-01" db="EMBL/GenBank/DDBJ databases">
        <title>Genome sequencing of the rare red list fungi Fomitopsis rosea.</title>
        <authorList>
            <person name="Buettner E."/>
            <person name="Kellner H."/>
        </authorList>
    </citation>
    <scope>NUCLEOTIDE SEQUENCE [LARGE SCALE GENOMIC DNA]</scope>
    <source>
        <strain evidence="1 2">DSM 105464</strain>
    </source>
</reference>
<evidence type="ECO:0000313" key="2">
    <source>
        <dbReference type="Proteomes" id="UP000298390"/>
    </source>
</evidence>